<reference evidence="4" key="1">
    <citation type="submission" date="2022-11" db="UniProtKB">
        <authorList>
            <consortium name="WormBaseParasite"/>
        </authorList>
    </citation>
    <scope>IDENTIFICATION</scope>
</reference>
<accession>A0A914XC29</accession>
<evidence type="ECO:0000256" key="2">
    <source>
        <dbReference type="SAM" id="SignalP"/>
    </source>
</evidence>
<proteinExistence type="predicted"/>
<feature type="chain" id="PRO_5038077210" evidence="2">
    <location>
        <begin position="23"/>
        <end position="120"/>
    </location>
</feature>
<evidence type="ECO:0000256" key="1">
    <source>
        <dbReference type="SAM" id="Phobius"/>
    </source>
</evidence>
<protein>
    <submittedName>
        <fullName evidence="4">Uncharacterized protein</fullName>
    </submittedName>
</protein>
<evidence type="ECO:0000313" key="3">
    <source>
        <dbReference type="Proteomes" id="UP000887566"/>
    </source>
</evidence>
<dbReference type="AlphaFoldDB" id="A0A914XC29"/>
<keyword evidence="2" id="KW-0732">Signal</keyword>
<feature type="transmembrane region" description="Helical" evidence="1">
    <location>
        <begin position="62"/>
        <end position="84"/>
    </location>
</feature>
<evidence type="ECO:0000313" key="4">
    <source>
        <dbReference type="WBParaSite" id="PSAMB.scaffold777size41454.g8649.t1"/>
    </source>
</evidence>
<keyword evidence="1" id="KW-0472">Membrane</keyword>
<keyword evidence="1" id="KW-0812">Transmembrane</keyword>
<dbReference type="PANTHER" id="PTHR34149:SF2">
    <property type="entry name" value="PROTEIN CBG11905"/>
    <property type="match status" value="1"/>
</dbReference>
<dbReference type="WBParaSite" id="PSAMB.scaffold777size41454.g8649.t1">
    <property type="protein sequence ID" value="PSAMB.scaffold777size41454.g8649.t1"/>
    <property type="gene ID" value="PSAMB.scaffold777size41454.g8649"/>
</dbReference>
<dbReference type="PANTHER" id="PTHR34149">
    <property type="entry name" value="PROTEIN CBG11905-RELATED"/>
    <property type="match status" value="1"/>
</dbReference>
<dbReference type="Pfam" id="PF10853">
    <property type="entry name" value="DUF2650"/>
    <property type="match status" value="1"/>
</dbReference>
<organism evidence="3 4">
    <name type="scientific">Plectus sambesii</name>
    <dbReference type="NCBI Taxonomy" id="2011161"/>
    <lineage>
        <taxon>Eukaryota</taxon>
        <taxon>Metazoa</taxon>
        <taxon>Ecdysozoa</taxon>
        <taxon>Nematoda</taxon>
        <taxon>Chromadorea</taxon>
        <taxon>Plectida</taxon>
        <taxon>Plectina</taxon>
        <taxon>Plectoidea</taxon>
        <taxon>Plectidae</taxon>
        <taxon>Plectus</taxon>
    </lineage>
</organism>
<sequence>MNFVPFVLFASVAMGIFSVSDSSVSCPLPVVGPNHCSDDPNFGTYHCCGELDAECCFTLHTWVIVVIVVIVLGIIASIVGGIICRRCYCRRPPQAQPTVIYSTTAPPSHGFAYQQTVTTP</sequence>
<feature type="signal peptide" evidence="2">
    <location>
        <begin position="1"/>
        <end position="22"/>
    </location>
</feature>
<name>A0A914XC29_9BILA</name>
<keyword evidence="1" id="KW-1133">Transmembrane helix</keyword>
<dbReference type="Proteomes" id="UP000887566">
    <property type="component" value="Unplaced"/>
</dbReference>
<keyword evidence="3" id="KW-1185">Reference proteome</keyword>
<dbReference type="InterPro" id="IPR022559">
    <property type="entry name" value="SUP-1-like"/>
</dbReference>